<feature type="region of interest" description="Disordered" evidence="1">
    <location>
        <begin position="1"/>
        <end position="109"/>
    </location>
</feature>
<reference evidence="2 3" key="1">
    <citation type="submission" date="2024-07" db="EMBL/GenBank/DDBJ databases">
        <title>Chromosome-level genome assembly of the water stick insect Ranatra chinensis (Heteroptera: Nepidae).</title>
        <authorList>
            <person name="Liu X."/>
        </authorList>
    </citation>
    <scope>NUCLEOTIDE SEQUENCE [LARGE SCALE GENOMIC DNA]</scope>
    <source>
        <strain evidence="2">Cailab_2021Rc</strain>
        <tissue evidence="2">Muscle</tissue>
    </source>
</reference>
<feature type="compositionally biased region" description="Basic and acidic residues" evidence="1">
    <location>
        <begin position="1"/>
        <end position="19"/>
    </location>
</feature>
<evidence type="ECO:0000256" key="1">
    <source>
        <dbReference type="SAM" id="MobiDB-lite"/>
    </source>
</evidence>
<evidence type="ECO:0000313" key="3">
    <source>
        <dbReference type="Proteomes" id="UP001558652"/>
    </source>
</evidence>
<name>A0ABD0Z4U0_9HEMI</name>
<comment type="caution">
    <text evidence="2">The sequence shown here is derived from an EMBL/GenBank/DDBJ whole genome shotgun (WGS) entry which is preliminary data.</text>
</comment>
<dbReference type="EMBL" id="JBFDAA010000002">
    <property type="protein sequence ID" value="KAL1139542.1"/>
    <property type="molecule type" value="Genomic_DNA"/>
</dbReference>
<sequence>MSAAKKSREAKTGQQEAREWPPGMVPRGGASPSGHARDYQRVRGVGTRNTTKMVGRGEGSPAELPGVRIDTDWSGCRQGRVPYPLHDHQPPPPTLAPSTESNSSLNRIF</sequence>
<feature type="compositionally biased region" description="Polar residues" evidence="1">
    <location>
        <begin position="96"/>
        <end position="109"/>
    </location>
</feature>
<dbReference type="AlphaFoldDB" id="A0ABD0Z4U0"/>
<evidence type="ECO:0000313" key="2">
    <source>
        <dbReference type="EMBL" id="KAL1139542.1"/>
    </source>
</evidence>
<organism evidence="2 3">
    <name type="scientific">Ranatra chinensis</name>
    <dbReference type="NCBI Taxonomy" id="642074"/>
    <lineage>
        <taxon>Eukaryota</taxon>
        <taxon>Metazoa</taxon>
        <taxon>Ecdysozoa</taxon>
        <taxon>Arthropoda</taxon>
        <taxon>Hexapoda</taxon>
        <taxon>Insecta</taxon>
        <taxon>Pterygota</taxon>
        <taxon>Neoptera</taxon>
        <taxon>Paraneoptera</taxon>
        <taxon>Hemiptera</taxon>
        <taxon>Heteroptera</taxon>
        <taxon>Panheteroptera</taxon>
        <taxon>Nepomorpha</taxon>
        <taxon>Nepidae</taxon>
        <taxon>Ranatrinae</taxon>
        <taxon>Ranatra</taxon>
    </lineage>
</organism>
<protein>
    <submittedName>
        <fullName evidence="2">Uncharacterized protein</fullName>
    </submittedName>
</protein>
<accession>A0ABD0Z4U0</accession>
<proteinExistence type="predicted"/>
<dbReference type="Proteomes" id="UP001558652">
    <property type="component" value="Unassembled WGS sequence"/>
</dbReference>
<gene>
    <name evidence="2" type="ORF">AAG570_006525</name>
</gene>
<keyword evidence="3" id="KW-1185">Reference proteome</keyword>